<dbReference type="Proteomes" id="UP000078542">
    <property type="component" value="Unassembled WGS sequence"/>
</dbReference>
<dbReference type="EMBL" id="KQ976913">
    <property type="protein sequence ID" value="KYN07139.1"/>
    <property type="molecule type" value="Genomic_DNA"/>
</dbReference>
<dbReference type="AlphaFoldDB" id="A0A151INU2"/>
<proteinExistence type="predicted"/>
<protein>
    <submittedName>
        <fullName evidence="2">Uncharacterized protein</fullName>
    </submittedName>
</protein>
<organism evidence="2 3">
    <name type="scientific">Cyphomyrmex costatus</name>
    <dbReference type="NCBI Taxonomy" id="456900"/>
    <lineage>
        <taxon>Eukaryota</taxon>
        <taxon>Metazoa</taxon>
        <taxon>Ecdysozoa</taxon>
        <taxon>Arthropoda</taxon>
        <taxon>Hexapoda</taxon>
        <taxon>Insecta</taxon>
        <taxon>Pterygota</taxon>
        <taxon>Neoptera</taxon>
        <taxon>Endopterygota</taxon>
        <taxon>Hymenoptera</taxon>
        <taxon>Apocrita</taxon>
        <taxon>Aculeata</taxon>
        <taxon>Formicoidea</taxon>
        <taxon>Formicidae</taxon>
        <taxon>Myrmicinae</taxon>
        <taxon>Cyphomyrmex</taxon>
    </lineage>
</organism>
<keyword evidence="3" id="KW-1185">Reference proteome</keyword>
<evidence type="ECO:0000256" key="1">
    <source>
        <dbReference type="SAM" id="MobiDB-lite"/>
    </source>
</evidence>
<feature type="compositionally biased region" description="Basic and acidic residues" evidence="1">
    <location>
        <begin position="112"/>
        <end position="128"/>
    </location>
</feature>
<evidence type="ECO:0000313" key="3">
    <source>
        <dbReference type="Proteomes" id="UP000078542"/>
    </source>
</evidence>
<sequence length="374" mass="43790">MTEQFRFYVTVEESIDKKTNVYRLKWLKPVNTELYYELPAELQNLSNHPEISTIQKVKTVLSSIKARGSYRTFTLSLPPEIVALYIDDDRDAVYKGIYLQATMAPQYEIKTAKKGTEEDRQTTKKEATPEPTSRKNLKKIREDFVLDNFDGKNFVITSWFQMFEKECARCQITSDEDKILILRLFLDGIAKDWFSSKVVTIGLDAKFETWKKIFLDSFRETGWRKNREAYSFRYIGGSLVDYALRKENLLVNIRNNFPVDILIDLIVTDLPIMIQDRIEKTKTTSMEDLLTELRKLENLVQRRKTFSHVNASKNGTERKPCSYCEKKGFPERFHPEALCRLRQKEQTEQPKNIKTANNVAVQDELNETITDQKN</sequence>
<name>A0A151INU2_9HYME</name>
<reference evidence="2 3" key="1">
    <citation type="submission" date="2016-03" db="EMBL/GenBank/DDBJ databases">
        <title>Cyphomyrmex costatus WGS genome.</title>
        <authorList>
            <person name="Nygaard S."/>
            <person name="Hu H."/>
            <person name="Boomsma J."/>
            <person name="Zhang G."/>
        </authorList>
    </citation>
    <scope>NUCLEOTIDE SEQUENCE [LARGE SCALE GENOMIC DNA]</scope>
    <source>
        <strain evidence="2">MS0001</strain>
        <tissue evidence="2">Whole body</tissue>
    </source>
</reference>
<gene>
    <name evidence="2" type="ORF">ALC62_01901</name>
</gene>
<accession>A0A151INU2</accession>
<evidence type="ECO:0000313" key="2">
    <source>
        <dbReference type="EMBL" id="KYN07139.1"/>
    </source>
</evidence>
<feature type="region of interest" description="Disordered" evidence="1">
    <location>
        <begin position="112"/>
        <end position="134"/>
    </location>
</feature>